<dbReference type="Proteomes" id="UP000009022">
    <property type="component" value="Unassembled WGS sequence"/>
</dbReference>
<feature type="compositionally biased region" description="Basic and acidic residues" evidence="2">
    <location>
        <begin position="812"/>
        <end position="833"/>
    </location>
</feature>
<dbReference type="EMBL" id="DS985252">
    <property type="protein sequence ID" value="EDV21602.1"/>
    <property type="molecule type" value="Genomic_DNA"/>
</dbReference>
<dbReference type="InterPro" id="IPR016024">
    <property type="entry name" value="ARM-type_fold"/>
</dbReference>
<reference evidence="4 5" key="1">
    <citation type="journal article" date="2008" name="Nature">
        <title>The Trichoplax genome and the nature of placozoans.</title>
        <authorList>
            <person name="Srivastava M."/>
            <person name="Begovic E."/>
            <person name="Chapman J."/>
            <person name="Putnam N.H."/>
            <person name="Hellsten U."/>
            <person name="Kawashima T."/>
            <person name="Kuo A."/>
            <person name="Mitros T."/>
            <person name="Salamov A."/>
            <person name="Carpenter M.L."/>
            <person name="Signorovitch A.Y."/>
            <person name="Moreno M.A."/>
            <person name="Kamm K."/>
            <person name="Grimwood J."/>
            <person name="Schmutz J."/>
            <person name="Shapiro H."/>
            <person name="Grigoriev I.V."/>
            <person name="Buss L.W."/>
            <person name="Schierwater B."/>
            <person name="Dellaporta S.L."/>
            <person name="Rokhsar D.S."/>
        </authorList>
    </citation>
    <scope>NUCLEOTIDE SEQUENCE [LARGE SCALE GENOMIC DNA]</scope>
    <source>
        <strain evidence="4 5">Grell-BS-1999</strain>
    </source>
</reference>
<dbReference type="InterPro" id="IPR040155">
    <property type="entry name" value="CEBPZ/Mak21-like"/>
</dbReference>
<dbReference type="eggNOG" id="KOG2038">
    <property type="taxonomic scope" value="Eukaryota"/>
</dbReference>
<dbReference type="Gene3D" id="1.25.10.10">
    <property type="entry name" value="Leucine-rich Repeat Variant"/>
    <property type="match status" value="1"/>
</dbReference>
<feature type="compositionally biased region" description="Basic residues" evidence="2">
    <location>
        <begin position="90"/>
        <end position="99"/>
    </location>
</feature>
<feature type="domain" description="CCAAT-binding factor" evidence="3">
    <location>
        <begin position="481"/>
        <end position="636"/>
    </location>
</feature>
<feature type="region of interest" description="Disordered" evidence="2">
    <location>
        <begin position="86"/>
        <end position="124"/>
    </location>
</feature>
<feature type="region of interest" description="Disordered" evidence="2">
    <location>
        <begin position="778"/>
        <end position="877"/>
    </location>
</feature>
<accession>B3S6D5</accession>
<dbReference type="PANTHER" id="PTHR12048">
    <property type="entry name" value="CCAAT-BINDING FACTOR-RELATED"/>
    <property type="match status" value="1"/>
</dbReference>
<sequence length="877" mass="100192">MASAKNDLQMEDIIALSGDEDDFKLIQSVDGDVIGDIDTDSAFKDVGKDIAQKEIKSLIKDIGLAKFQLGATVSTAIQAHDLNYAESKDKKKSKKKQKKISNDSIQNNTGTVNRDQSVSNIGNAKDQQILENTSTLARNNQTLPDNNDQSKIFQKVLPCSFHTTIRKYLLLELDGLWYKDLEECQETIPKSDIRKSTSDVLKTYENVASELISNESELYHHKKSKDRKSDFDWLKTVMASGTLTDKTAAHAVLLQILLLLDTLKEVLLSNLLPDDRKLKKLSQQPLHVLNELHDSNKDVELRDKLLIYWHFEQQLKDLYAELISIIKNMLNDSILHIKNKVLGILFDLFCGKPELENVTLPMIVNKLGDPEKKVASKTTFILQRILTRHPNMKLIVITEIEQLLFRPNITERAQYYAICVLNQILLTRKESSIAAKLIKIYISLFKAAVKRKGSDTRITSSILIGTNRAYPFAKGSYAIISNDRYQALFLNLVYKALKSDSVLSRVKAFVKRLLQVCTHEQPPFVCGTLYMLSEIFKLKPGLKTLLLRAEGSDEEEHFDDADDSDTELDKNAILDVNIKGPSEVTSDTSGYLHRSKKATNYDVKQRNPLYCGAEYSSMWELRKLKNHYHATVVHFADTLLKLPSNKGYTIDYTGDPLSDFTLMRYFKKCEEEEANVIRLAAKKKRQKDMQDFDMDEIDSAEENEKSGELDFARFAMLIRTFAGDLSNAKKTKKRKKATDDSDEEDDEDYDYDDMNESDENDANNLSEEKLTKLLLDEMTPDEDEDNDDGSNEGSVAKRPNKDIMSMFADAEEFSHLLEEPSKENSSKQLEWESKQNNINKSKQRRKKFKKQRPVENYGSRNKSKSPSSKNRNQHRIK</sequence>
<dbReference type="FunCoup" id="B3S6D5">
    <property type="interactions" value="1987"/>
</dbReference>
<feature type="compositionally biased region" description="Basic residues" evidence="2">
    <location>
        <begin position="841"/>
        <end position="851"/>
    </location>
</feature>
<dbReference type="OrthoDB" id="28947at2759"/>
<feature type="compositionally biased region" description="Acidic residues" evidence="2">
    <location>
        <begin position="740"/>
        <end position="761"/>
    </location>
</feature>
<evidence type="ECO:0000259" key="3">
    <source>
        <dbReference type="Pfam" id="PF03914"/>
    </source>
</evidence>
<dbReference type="GeneID" id="6757101"/>
<dbReference type="PANTHER" id="PTHR12048:SF0">
    <property type="entry name" value="CCAAT_ENHANCER-BINDING PROTEIN ZETA"/>
    <property type="match status" value="1"/>
</dbReference>
<gene>
    <name evidence="4" type="ORF">TRIADDRAFT_59767</name>
</gene>
<dbReference type="STRING" id="10228.B3S6D5"/>
<feature type="compositionally biased region" description="Polar residues" evidence="2">
    <location>
        <begin position="107"/>
        <end position="124"/>
    </location>
</feature>
<feature type="region of interest" description="Disordered" evidence="2">
    <location>
        <begin position="729"/>
        <end position="766"/>
    </location>
</feature>
<dbReference type="InParanoid" id="B3S6D5"/>
<dbReference type="GO" id="GO:0005634">
    <property type="term" value="C:nucleus"/>
    <property type="evidence" value="ECO:0000318"/>
    <property type="project" value="GO_Central"/>
</dbReference>
<dbReference type="PhylomeDB" id="B3S6D5"/>
<keyword evidence="5" id="KW-1185">Reference proteome</keyword>
<evidence type="ECO:0000313" key="4">
    <source>
        <dbReference type="EMBL" id="EDV21602.1"/>
    </source>
</evidence>
<comment type="similarity">
    <text evidence="1">Belongs to the CBF/MAK21 family.</text>
</comment>
<dbReference type="CTD" id="6757101"/>
<dbReference type="OMA" id="KRSSSEX"/>
<dbReference type="InterPro" id="IPR005612">
    <property type="entry name" value="CCAAT-binding_factor"/>
</dbReference>
<dbReference type="RefSeq" id="XP_002115750.1">
    <property type="nucleotide sequence ID" value="XM_002115714.1"/>
</dbReference>
<protein>
    <recommendedName>
        <fullName evidence="3">CCAAT-binding factor domain-containing protein</fullName>
    </recommendedName>
</protein>
<dbReference type="HOGENOM" id="CLU_003417_3_1_1"/>
<evidence type="ECO:0000256" key="2">
    <source>
        <dbReference type="SAM" id="MobiDB-lite"/>
    </source>
</evidence>
<name>B3S6D5_TRIAD</name>
<dbReference type="SUPFAM" id="SSF48371">
    <property type="entry name" value="ARM repeat"/>
    <property type="match status" value="1"/>
</dbReference>
<dbReference type="InterPro" id="IPR011989">
    <property type="entry name" value="ARM-like"/>
</dbReference>
<evidence type="ECO:0000256" key="1">
    <source>
        <dbReference type="ARBA" id="ARBA00007797"/>
    </source>
</evidence>
<dbReference type="AlphaFoldDB" id="B3S6D5"/>
<dbReference type="KEGG" id="tad:TRIADDRAFT_59767"/>
<organism evidence="4 5">
    <name type="scientific">Trichoplax adhaerens</name>
    <name type="common">Trichoplax reptans</name>
    <dbReference type="NCBI Taxonomy" id="10228"/>
    <lineage>
        <taxon>Eukaryota</taxon>
        <taxon>Metazoa</taxon>
        <taxon>Placozoa</taxon>
        <taxon>Uniplacotomia</taxon>
        <taxon>Trichoplacea</taxon>
        <taxon>Trichoplacidae</taxon>
        <taxon>Trichoplax</taxon>
    </lineage>
</organism>
<dbReference type="Pfam" id="PF03914">
    <property type="entry name" value="CBF"/>
    <property type="match status" value="1"/>
</dbReference>
<evidence type="ECO:0000313" key="5">
    <source>
        <dbReference type="Proteomes" id="UP000009022"/>
    </source>
</evidence>
<feature type="compositionally biased region" description="Acidic residues" evidence="2">
    <location>
        <begin position="778"/>
        <end position="790"/>
    </location>
</feature>
<proteinExistence type="inferred from homology"/>